<evidence type="ECO:0000313" key="2">
    <source>
        <dbReference type="Proteomes" id="UP000070612"/>
    </source>
</evidence>
<reference evidence="1 2" key="1">
    <citation type="submission" date="2015-07" db="EMBL/GenBank/DDBJ databases">
        <title>A draft genome sequence of Mycobacterium wolinskyi.</title>
        <authorList>
            <person name="de Man T.J."/>
            <person name="Perry K.A."/>
            <person name="Coulliette A.D."/>
            <person name="Jensen B."/>
            <person name="Toney N.C."/>
            <person name="Limbago B.M."/>
            <person name="Noble-Wang J."/>
        </authorList>
    </citation>
    <scope>NUCLEOTIDE SEQUENCE [LARGE SCALE GENOMIC DNA]</scope>
    <source>
        <strain evidence="1 2">CDC_01</strain>
    </source>
</reference>
<accession>A0A132PKC1</accession>
<dbReference type="AlphaFoldDB" id="A0A132PKC1"/>
<name>A0A132PKC1_9MYCO</name>
<evidence type="ECO:0000313" key="1">
    <source>
        <dbReference type="EMBL" id="KWX22472.1"/>
    </source>
</evidence>
<proteinExistence type="predicted"/>
<comment type="caution">
    <text evidence="1">The sequence shown here is derived from an EMBL/GenBank/DDBJ whole genome shotgun (WGS) entry which is preliminary data.</text>
</comment>
<dbReference type="EMBL" id="LGTW01000013">
    <property type="protein sequence ID" value="KWX22472.1"/>
    <property type="molecule type" value="Genomic_DNA"/>
</dbReference>
<dbReference type="Proteomes" id="UP000070612">
    <property type="component" value="Unassembled WGS sequence"/>
</dbReference>
<dbReference type="Pfam" id="PF11209">
    <property type="entry name" value="LmeA"/>
    <property type="match status" value="1"/>
</dbReference>
<sequence>MTDAGAVTHPVRLRMRRLLVGRRLTARLGGDTAALTVTDVESRLDARTLAAGHLGRVHLGARDIRWRDLRFARATVTLHNVHIRPSVPPVVVARPVELTLEAASPALDELLARTVPRLRVQVGGDGLARLRLARRPRLGHVELDVRLDGSTLRFVPTRLVVGRRRWAVPRRTPSYPVRLPELPHGLQVTAIRFTPHLLRVEATLPEWQARRP</sequence>
<dbReference type="InterPro" id="IPR021373">
    <property type="entry name" value="DUF2993"/>
</dbReference>
<dbReference type="STRING" id="59750.AWC31_11535"/>
<organism evidence="1 2">
    <name type="scientific">Mycolicibacterium wolinskyi</name>
    <dbReference type="NCBI Taxonomy" id="59750"/>
    <lineage>
        <taxon>Bacteria</taxon>
        <taxon>Bacillati</taxon>
        <taxon>Actinomycetota</taxon>
        <taxon>Actinomycetes</taxon>
        <taxon>Mycobacteriales</taxon>
        <taxon>Mycobacteriaceae</taxon>
        <taxon>Mycolicibacterium</taxon>
    </lineage>
</organism>
<protein>
    <recommendedName>
        <fullName evidence="3">DUF2993 domain-containing protein</fullName>
    </recommendedName>
</protein>
<keyword evidence="2" id="KW-1185">Reference proteome</keyword>
<evidence type="ECO:0008006" key="3">
    <source>
        <dbReference type="Google" id="ProtNLM"/>
    </source>
</evidence>
<dbReference type="PATRIC" id="fig|59750.3.peg.1371"/>
<gene>
    <name evidence="1" type="ORF">AFM11_20180</name>
</gene>